<dbReference type="EC" id="6.3.5.11" evidence="3"/>
<evidence type="ECO:0000313" key="3">
    <source>
        <dbReference type="EMBL" id="AIF10816.1"/>
    </source>
</evidence>
<dbReference type="InterPro" id="IPR029062">
    <property type="entry name" value="Class_I_gatase-like"/>
</dbReference>
<evidence type="ECO:0000256" key="1">
    <source>
        <dbReference type="ARBA" id="ARBA00022962"/>
    </source>
</evidence>
<dbReference type="AlphaFoldDB" id="A0A075H3M7"/>
<protein>
    <submittedName>
        <fullName evidence="3">Cobyrinic acid a,c-diamide synthase (CobB-cbiA)</fullName>
        <ecNumber evidence="3">6.3.5.11</ecNumber>
    </submittedName>
</protein>
<dbReference type="PROSITE" id="PS51274">
    <property type="entry name" value="GATASE_COBBQ"/>
    <property type="match status" value="1"/>
</dbReference>
<keyword evidence="1" id="KW-0315">Glutamine amidotransferase</keyword>
<accession>A0A075H3M7</accession>
<sequence>MYLTKSIDFGKKRYKMVGLFDAETQMTKKMTLNYTEGRITSRCLLSTPRKFRAHEFHYSKIRNLPRDVKLVYDLNIGEGISRKKDGLSEYNTLASYCHLYFDSAKYAMKLVSKRV</sequence>
<dbReference type="PANTHER" id="PTHR43873:SF1">
    <property type="entry name" value="COBYRINATE A,C-DIAMIDE SYNTHASE"/>
    <property type="match status" value="1"/>
</dbReference>
<dbReference type="SUPFAM" id="SSF52317">
    <property type="entry name" value="Class I glutamine amidotransferase-like"/>
    <property type="match status" value="1"/>
</dbReference>
<dbReference type="Pfam" id="PF07685">
    <property type="entry name" value="GATase_3"/>
    <property type="match status" value="1"/>
</dbReference>
<feature type="domain" description="CobB/CobQ-like glutamine amidotransferase" evidence="2">
    <location>
        <begin position="2"/>
        <end position="104"/>
    </location>
</feature>
<dbReference type="InterPro" id="IPR011698">
    <property type="entry name" value="GATase_3"/>
</dbReference>
<name>A0A075H3M7_9ARCH</name>
<gene>
    <name evidence="3" type="primary">cobB-cbiA</name>
</gene>
<reference evidence="3" key="1">
    <citation type="journal article" date="2014" name="Genome Biol. Evol.">
        <title>Pangenome evidence for extensive interdomain horizontal transfer affecting lineage core and shell genes in uncultured planktonic thaumarchaeota and euryarchaeota.</title>
        <authorList>
            <person name="Deschamps P."/>
            <person name="Zivanovic Y."/>
            <person name="Moreira D."/>
            <person name="Rodriguez-Valera F."/>
            <person name="Lopez-Garcia P."/>
        </authorList>
    </citation>
    <scope>NUCLEOTIDE SEQUENCE</scope>
</reference>
<evidence type="ECO:0000259" key="2">
    <source>
        <dbReference type="Pfam" id="PF07685"/>
    </source>
</evidence>
<proteinExistence type="predicted"/>
<keyword evidence="3" id="KW-0436">Ligase</keyword>
<organism evidence="3">
    <name type="scientific">uncultured marine thaumarchaeote KM3_47_A07</name>
    <dbReference type="NCBI Taxonomy" id="1456166"/>
    <lineage>
        <taxon>Archaea</taxon>
        <taxon>Nitrososphaerota</taxon>
        <taxon>environmental samples</taxon>
    </lineage>
</organism>
<dbReference type="InterPro" id="IPR004484">
    <property type="entry name" value="CbiA/CobB_synth"/>
</dbReference>
<dbReference type="PANTHER" id="PTHR43873">
    <property type="entry name" value="COBYRINATE A,C-DIAMIDE SYNTHASE"/>
    <property type="match status" value="1"/>
</dbReference>
<dbReference type="EMBL" id="KF900901">
    <property type="protein sequence ID" value="AIF10816.1"/>
    <property type="molecule type" value="Genomic_DNA"/>
</dbReference>
<dbReference type="GO" id="GO:0042242">
    <property type="term" value="F:cobyrinic acid a,c-diamide synthase activity"/>
    <property type="evidence" value="ECO:0007669"/>
    <property type="project" value="UniProtKB-EC"/>
</dbReference>